<keyword evidence="2" id="KW-1185">Reference proteome</keyword>
<name>A0ABY7JFN5_9BURK</name>
<gene>
    <name evidence="1" type="ORF">NB645_06330</name>
</gene>
<dbReference type="EMBL" id="CP098248">
    <property type="protein sequence ID" value="WAV96456.1"/>
    <property type="molecule type" value="Genomic_DNA"/>
</dbReference>
<dbReference type="Proteomes" id="UP001164794">
    <property type="component" value="Chromosome"/>
</dbReference>
<dbReference type="RefSeq" id="WP_269263933.1">
    <property type="nucleotide sequence ID" value="NZ_CP098248.1"/>
</dbReference>
<reference evidence="1" key="1">
    <citation type="journal article" date="2022" name="Front. Microbiol.">
        <title>New perspectives on an old grouping: The genomic and phenotypic variability of Oxalobacter formigenes and the implications for calcium oxalate stone prevention.</title>
        <authorList>
            <person name="Chmiel J.A."/>
            <person name="Carr C."/>
            <person name="Stuivenberg G.A."/>
            <person name="Venema R."/>
            <person name="Chanyi R.M."/>
            <person name="Al K.F."/>
            <person name="Giguere D."/>
            <person name="Say H."/>
            <person name="Akouris P.P."/>
            <person name="Dominguez Romero S.A."/>
            <person name="Kwong A."/>
            <person name="Tai V."/>
            <person name="Koval S.F."/>
            <person name="Razvi H."/>
            <person name="Bjazevic J."/>
            <person name="Burton J.P."/>
        </authorList>
    </citation>
    <scope>NUCLEOTIDE SEQUENCE</scope>
    <source>
        <strain evidence="1">HOxNP-1</strain>
    </source>
</reference>
<sequence length="192" mass="22616">MEEIAEALSVSDVSWQNNITGVEQACSKFLNFFVLEKNFEDTLVELVFNQINQIAYFYHFLPKEKFLNCLEQAIIERKSVVLKNKILKDKDINNILRGNNSDLFYNQYLSQKSMVEVLNLSTRIVSDKLFTSEKDNLLVSECFIRYLSQYVEQYYKNTPLYSGMRKFLEDEKSIISFLEMSVYPILKNYILS</sequence>
<organism evidence="1 2">
    <name type="scientific">Oxalobacter aliiformigenes</name>
    <dbReference type="NCBI Taxonomy" id="2946593"/>
    <lineage>
        <taxon>Bacteria</taxon>
        <taxon>Pseudomonadati</taxon>
        <taxon>Pseudomonadota</taxon>
        <taxon>Betaproteobacteria</taxon>
        <taxon>Burkholderiales</taxon>
        <taxon>Oxalobacteraceae</taxon>
        <taxon>Oxalobacter</taxon>
    </lineage>
</organism>
<evidence type="ECO:0000313" key="1">
    <source>
        <dbReference type="EMBL" id="WAV96456.1"/>
    </source>
</evidence>
<accession>A0ABY7JFN5</accession>
<proteinExistence type="predicted"/>
<evidence type="ECO:0000313" key="2">
    <source>
        <dbReference type="Proteomes" id="UP001164794"/>
    </source>
</evidence>
<protein>
    <submittedName>
        <fullName evidence="1">Uncharacterized protein</fullName>
    </submittedName>
</protein>